<reference evidence="1" key="1">
    <citation type="submission" date="2021-03" db="EMBL/GenBank/DDBJ databases">
        <title>Study of the foodborne Vibrio vulnificus isolates from China.</title>
        <authorList>
            <person name="Zheng Z."/>
            <person name="Ye L."/>
        </authorList>
    </citation>
    <scope>NUCLEOTIDE SEQUENCE</scope>
    <source>
        <strain evidence="1">Vv1582</strain>
    </source>
</reference>
<dbReference type="Proteomes" id="UP000664056">
    <property type="component" value="Unassembled WGS sequence"/>
</dbReference>
<proteinExistence type="predicted"/>
<evidence type="ECO:0000313" key="1">
    <source>
        <dbReference type="EMBL" id="MBN8123181.1"/>
    </source>
</evidence>
<organism evidence="1 2">
    <name type="scientific">Vibrio vulnificus</name>
    <dbReference type="NCBI Taxonomy" id="672"/>
    <lineage>
        <taxon>Bacteria</taxon>
        <taxon>Pseudomonadati</taxon>
        <taxon>Pseudomonadota</taxon>
        <taxon>Gammaproteobacteria</taxon>
        <taxon>Vibrionales</taxon>
        <taxon>Vibrionaceae</taxon>
        <taxon>Vibrio</taxon>
    </lineage>
</organism>
<dbReference type="RefSeq" id="WP_206622908.1">
    <property type="nucleotide sequence ID" value="NZ_JAFKOQ010000010.1"/>
</dbReference>
<comment type="caution">
    <text evidence="1">The sequence shown here is derived from an EMBL/GenBank/DDBJ whole genome shotgun (WGS) entry which is preliminary data.</text>
</comment>
<accession>A0AAW4HFA8</accession>
<protein>
    <submittedName>
        <fullName evidence="1">Uncharacterized protein</fullName>
    </submittedName>
</protein>
<evidence type="ECO:0000313" key="2">
    <source>
        <dbReference type="Proteomes" id="UP000664056"/>
    </source>
</evidence>
<gene>
    <name evidence="1" type="ORF">J0J18_15655</name>
</gene>
<dbReference type="AlphaFoldDB" id="A0AAW4HFA8"/>
<name>A0AAW4HFA8_VIBVL</name>
<sequence length="69" mass="7204">MSRKITTSLPIGKDSHTLVLEAREMVGGLAAIAGASSGAVETLTAEQLFFLFQAVGEKLDVALALLESE</sequence>
<dbReference type="EMBL" id="JAFKOQ010000010">
    <property type="protein sequence ID" value="MBN8123181.1"/>
    <property type="molecule type" value="Genomic_DNA"/>
</dbReference>